<gene>
    <name evidence="1" type="ORF">An04g00440</name>
</gene>
<dbReference type="RefSeq" id="XP_059600428.1">
    <property type="nucleotide sequence ID" value="XM_059747253.1"/>
</dbReference>
<evidence type="ECO:0000313" key="1">
    <source>
        <dbReference type="RefSeq" id="XP_059600428.1"/>
    </source>
</evidence>
<dbReference type="VEuPathDB" id="FungiDB:An04g00440"/>
<name>A0AAJ8BMV8_ASPNG</name>
<dbReference type="KEGG" id="ang:An04g00440"/>
<reference evidence="1" key="2">
    <citation type="submission" date="2025-08" db="UniProtKB">
        <authorList>
            <consortium name="RefSeq"/>
        </authorList>
    </citation>
    <scope>IDENTIFICATION</scope>
</reference>
<protein>
    <submittedName>
        <fullName evidence="1">Uncharacterized protein</fullName>
    </submittedName>
</protein>
<dbReference type="GeneID" id="84590790"/>
<accession>A0AAJ8BMV8</accession>
<sequence>MDWVPKVEAIRVLAGCRTSDAEASTAEPHPRCRPARWGGSTGIGPYHGPGVSGRLHGKCAVRTPRTVRDGHSSADLIPAITNQFNNQSNDSLYECIGDYSVPVSRSLSSCCELGRQLPSFARVIVEEELIDGLIDCCHLVAKARDLLRLDQLRVQNTSMEY</sequence>
<proteinExistence type="predicted"/>
<dbReference type="AlphaFoldDB" id="A0AAJ8BMV8"/>
<reference evidence="1" key="1">
    <citation type="submission" date="2025-02" db="EMBL/GenBank/DDBJ databases">
        <authorList>
            <consortium name="NCBI Genome Project"/>
        </authorList>
    </citation>
    <scope>NUCLEOTIDE SEQUENCE</scope>
</reference>
<organism evidence="1">
    <name type="scientific">Aspergillus niger</name>
    <dbReference type="NCBI Taxonomy" id="5061"/>
    <lineage>
        <taxon>Eukaryota</taxon>
        <taxon>Fungi</taxon>
        <taxon>Dikarya</taxon>
        <taxon>Ascomycota</taxon>
        <taxon>Pezizomycotina</taxon>
        <taxon>Eurotiomycetes</taxon>
        <taxon>Eurotiomycetidae</taxon>
        <taxon>Eurotiales</taxon>
        <taxon>Aspergillaceae</taxon>
        <taxon>Aspergillus</taxon>
        <taxon>Aspergillus subgen. Circumdati</taxon>
    </lineage>
</organism>